<feature type="signal peptide" evidence="1">
    <location>
        <begin position="1"/>
        <end position="18"/>
    </location>
</feature>
<gene>
    <name evidence="2" type="ORF">J1C55_03020</name>
</gene>
<dbReference type="Proteomes" id="UP000778797">
    <property type="component" value="Unassembled WGS sequence"/>
</dbReference>
<feature type="chain" id="PRO_5045719117" evidence="1">
    <location>
        <begin position="19"/>
        <end position="151"/>
    </location>
</feature>
<accession>A0ABS8EML7</accession>
<sequence>MKNLLLTLLLFTSFLASSQGGSRQDLRERIKAEKIAFITDKLELTENEAKGFWPIYNKFETTNNNYRSNELRSIKRKMRDNPNMPDDEANNLLSQLVVIENKIHEARVTLVNDLKRVIPSKKIIRLKYVEDDFNRNILQRLRDFREKRNKK</sequence>
<evidence type="ECO:0000256" key="1">
    <source>
        <dbReference type="SAM" id="SignalP"/>
    </source>
</evidence>
<reference evidence="3" key="2">
    <citation type="submission" date="2023-07" db="EMBL/GenBank/DDBJ databases">
        <title>Genome of Winogradskyella sp. E313.</title>
        <authorList>
            <person name="Zhou Y."/>
        </authorList>
    </citation>
    <scope>NUCLEOTIDE SEQUENCE [LARGE SCALE GENOMIC DNA]</scope>
    <source>
        <strain evidence="3">E313</strain>
    </source>
</reference>
<evidence type="ECO:0000313" key="2">
    <source>
        <dbReference type="EMBL" id="MCC1483552.1"/>
    </source>
</evidence>
<reference evidence="3" key="1">
    <citation type="submission" date="2021-03" db="EMBL/GenBank/DDBJ databases">
        <title>Genome of Cognatishimia sp. F0-27.</title>
        <authorList>
            <person name="Ping X."/>
        </authorList>
    </citation>
    <scope>NUCLEOTIDE SEQUENCE [LARGE SCALE GENOMIC DNA]</scope>
    <source>
        <strain evidence="3">E313</strain>
    </source>
</reference>
<organism evidence="2 3">
    <name type="scientific">Winogradskyella immobilis</name>
    <dbReference type="NCBI Taxonomy" id="2816852"/>
    <lineage>
        <taxon>Bacteria</taxon>
        <taxon>Pseudomonadati</taxon>
        <taxon>Bacteroidota</taxon>
        <taxon>Flavobacteriia</taxon>
        <taxon>Flavobacteriales</taxon>
        <taxon>Flavobacteriaceae</taxon>
        <taxon>Winogradskyella</taxon>
    </lineage>
</organism>
<protein>
    <submittedName>
        <fullName evidence="2">Sensor of ECF-type sigma factor</fullName>
    </submittedName>
</protein>
<name>A0ABS8EML7_9FLAO</name>
<keyword evidence="3" id="KW-1185">Reference proteome</keyword>
<proteinExistence type="predicted"/>
<comment type="caution">
    <text evidence="2">The sequence shown here is derived from an EMBL/GenBank/DDBJ whole genome shotgun (WGS) entry which is preliminary data.</text>
</comment>
<evidence type="ECO:0000313" key="3">
    <source>
        <dbReference type="Proteomes" id="UP000778797"/>
    </source>
</evidence>
<dbReference type="EMBL" id="JAFMPT010000003">
    <property type="protein sequence ID" value="MCC1483552.1"/>
    <property type="molecule type" value="Genomic_DNA"/>
</dbReference>
<dbReference type="RefSeq" id="WP_227476005.1">
    <property type="nucleotide sequence ID" value="NZ_JAFMPT010000003.1"/>
</dbReference>
<keyword evidence="1" id="KW-0732">Signal</keyword>